<gene>
    <name evidence="3" type="ORF">ACFO3Q_15620</name>
</gene>
<dbReference type="RefSeq" id="WP_377005626.1">
    <property type="nucleotide sequence ID" value="NZ_JBHSGG010000047.1"/>
</dbReference>
<keyword evidence="2" id="KW-1133">Transmembrane helix</keyword>
<keyword evidence="4" id="KW-1185">Reference proteome</keyword>
<dbReference type="Proteomes" id="UP001595892">
    <property type="component" value="Unassembled WGS sequence"/>
</dbReference>
<accession>A0ABV9NPN6</accession>
<comment type="caution">
    <text evidence="3">The sequence shown here is derived from an EMBL/GenBank/DDBJ whole genome shotgun (WGS) entry which is preliminary data.</text>
</comment>
<feature type="compositionally biased region" description="Basic and acidic residues" evidence="1">
    <location>
        <begin position="175"/>
        <end position="194"/>
    </location>
</feature>
<name>A0ABV9NPN6_9GAMM</name>
<sequence length="201" mass="22469">MKHELTEHDVQLFFDAAGKLLEAAKDDGLKSKLATQALMQFCHQLDGRLRSLEKDVVGIIEASAEMTASRAADLLREHFQQADAAAEQAAARYRHAADRLGVRMWAIFLGTQIALAGVLIVLVLVLVPSLDEILQRRADLAHINEQLDGVPLSWSICGEGRQARKCFQTDERSPRSLYRSEDGRTWRIPMRDRTPPGPQSK</sequence>
<reference evidence="4" key="1">
    <citation type="journal article" date="2019" name="Int. J. Syst. Evol. Microbiol.">
        <title>The Global Catalogue of Microorganisms (GCM) 10K type strain sequencing project: providing services to taxonomists for standard genome sequencing and annotation.</title>
        <authorList>
            <consortium name="The Broad Institute Genomics Platform"/>
            <consortium name="The Broad Institute Genome Sequencing Center for Infectious Disease"/>
            <person name="Wu L."/>
            <person name="Ma J."/>
        </authorList>
    </citation>
    <scope>NUCLEOTIDE SEQUENCE [LARGE SCALE GENOMIC DNA]</scope>
    <source>
        <strain evidence="4">CGMCC 1.13574</strain>
    </source>
</reference>
<keyword evidence="2" id="KW-0472">Membrane</keyword>
<protein>
    <submittedName>
        <fullName evidence="3">Uncharacterized protein</fullName>
    </submittedName>
</protein>
<feature type="transmembrane region" description="Helical" evidence="2">
    <location>
        <begin position="104"/>
        <end position="127"/>
    </location>
</feature>
<dbReference type="EMBL" id="JBHSGG010000047">
    <property type="protein sequence ID" value="MFC4729599.1"/>
    <property type="molecule type" value="Genomic_DNA"/>
</dbReference>
<feature type="region of interest" description="Disordered" evidence="1">
    <location>
        <begin position="175"/>
        <end position="201"/>
    </location>
</feature>
<proteinExistence type="predicted"/>
<evidence type="ECO:0000313" key="4">
    <source>
        <dbReference type="Proteomes" id="UP001595892"/>
    </source>
</evidence>
<organism evidence="3 4">
    <name type="scientific">Coralloluteibacterium thermophilum</name>
    <dbReference type="NCBI Taxonomy" id="2707049"/>
    <lineage>
        <taxon>Bacteria</taxon>
        <taxon>Pseudomonadati</taxon>
        <taxon>Pseudomonadota</taxon>
        <taxon>Gammaproteobacteria</taxon>
        <taxon>Lysobacterales</taxon>
        <taxon>Lysobacteraceae</taxon>
        <taxon>Coralloluteibacterium</taxon>
    </lineage>
</organism>
<evidence type="ECO:0000256" key="2">
    <source>
        <dbReference type="SAM" id="Phobius"/>
    </source>
</evidence>
<evidence type="ECO:0000256" key="1">
    <source>
        <dbReference type="SAM" id="MobiDB-lite"/>
    </source>
</evidence>
<keyword evidence="2" id="KW-0812">Transmembrane</keyword>
<evidence type="ECO:0000313" key="3">
    <source>
        <dbReference type="EMBL" id="MFC4729599.1"/>
    </source>
</evidence>